<dbReference type="InterPro" id="IPR002563">
    <property type="entry name" value="Flavin_Rdtase-like_dom"/>
</dbReference>
<dbReference type="Proteomes" id="UP000006903">
    <property type="component" value="Chromosome"/>
</dbReference>
<dbReference type="AlphaFoldDB" id="B8D5I9"/>
<comment type="similarity">
    <text evidence="3">Belongs to the flavoredoxin family.</text>
</comment>
<evidence type="ECO:0000313" key="5">
    <source>
        <dbReference type="EMBL" id="ACL11370.1"/>
    </source>
</evidence>
<proteinExistence type="inferred from homology"/>
<dbReference type="EMBL" id="CP001140">
    <property type="protein sequence ID" value="ACL11370.1"/>
    <property type="molecule type" value="Genomic_DNA"/>
</dbReference>
<evidence type="ECO:0000256" key="1">
    <source>
        <dbReference type="ARBA" id="ARBA00001917"/>
    </source>
</evidence>
<reference evidence="5 6" key="1">
    <citation type="journal article" date="2009" name="J. Bacteriol.">
        <title>Complete genome sequence of the anaerobic, protein-degrading hyperthermophilic crenarchaeon Desulfurococcus kamchatkensis.</title>
        <authorList>
            <person name="Ravin N.V."/>
            <person name="Mardanov A.V."/>
            <person name="Beletsky A.V."/>
            <person name="Kublanov I.V."/>
            <person name="Kolganova T.V."/>
            <person name="Lebedinsky A.V."/>
            <person name="Chernyh N.A."/>
            <person name="Bonch-Osmolovskaya E.A."/>
            <person name="Skryabin K.G."/>
        </authorList>
    </citation>
    <scope>NUCLEOTIDE SEQUENCE [LARGE SCALE GENOMIC DNA]</scope>
    <source>
        <strain evidence="6">DSM 18924 / JCM 16383 / VKM B-2413 / 1221n</strain>
    </source>
</reference>
<keyword evidence="2" id="KW-0285">Flavoprotein</keyword>
<dbReference type="KEGG" id="dka:DKAM_1044"/>
<protein>
    <submittedName>
        <fullName evidence="5">Flavin reductase domain protein, FMN-binding</fullName>
    </submittedName>
</protein>
<evidence type="ECO:0000256" key="3">
    <source>
        <dbReference type="ARBA" id="ARBA00038054"/>
    </source>
</evidence>
<comment type="cofactor">
    <cofactor evidence="1">
        <name>FMN</name>
        <dbReference type="ChEBI" id="CHEBI:58210"/>
    </cofactor>
</comment>
<dbReference type="SUPFAM" id="SSF50475">
    <property type="entry name" value="FMN-binding split barrel"/>
    <property type="match status" value="1"/>
</dbReference>
<dbReference type="Pfam" id="PF01613">
    <property type="entry name" value="Flavin_Reduct"/>
    <property type="match status" value="1"/>
</dbReference>
<name>B8D5I9_DESA1</name>
<dbReference type="GO" id="GO:0010181">
    <property type="term" value="F:FMN binding"/>
    <property type="evidence" value="ECO:0007669"/>
    <property type="project" value="InterPro"/>
</dbReference>
<dbReference type="InterPro" id="IPR012349">
    <property type="entry name" value="Split_barrel_FMN-bd"/>
</dbReference>
<evidence type="ECO:0000259" key="4">
    <source>
        <dbReference type="SMART" id="SM00903"/>
    </source>
</evidence>
<dbReference type="InterPro" id="IPR052174">
    <property type="entry name" value="Flavoredoxin"/>
</dbReference>
<evidence type="ECO:0000313" key="6">
    <source>
        <dbReference type="Proteomes" id="UP000006903"/>
    </source>
</evidence>
<dbReference type="STRING" id="490899.DKAM_1044"/>
<dbReference type="Gene3D" id="2.30.110.10">
    <property type="entry name" value="Electron Transport, Fmn-binding Protein, Chain A"/>
    <property type="match status" value="1"/>
</dbReference>
<dbReference type="SMART" id="SM00903">
    <property type="entry name" value="Flavin_Reduct"/>
    <property type="match status" value="1"/>
</dbReference>
<feature type="domain" description="Flavin reductase like" evidence="4">
    <location>
        <begin position="12"/>
        <end position="155"/>
    </location>
</feature>
<gene>
    <name evidence="5" type="ordered locus">DKAM_1044</name>
</gene>
<sequence>MYIEVDPGEYHVLHPRPVYLIVSRSSSGRLNVMAASWVSPISDEPFLVAVSIWSKSLTHEYITETGEFTINVLSEEHADLAYRAGSVSGRERDKWRELGLNPYPSKHISTPGINGALGILECIVENKVPVGESVLFIASVKAIHVRRDLYARYGWNLDKARILMHNSGRVFTINGKLILVEKK</sequence>
<dbReference type="eggNOG" id="arCOG02017">
    <property type="taxonomic scope" value="Archaea"/>
</dbReference>
<dbReference type="PANTHER" id="PTHR43567:SF1">
    <property type="entry name" value="FLAVOREDOXIN"/>
    <property type="match status" value="1"/>
</dbReference>
<dbReference type="HOGENOM" id="CLU_059021_5_3_2"/>
<accession>B8D5I9</accession>
<evidence type="ECO:0000256" key="2">
    <source>
        <dbReference type="ARBA" id="ARBA00022630"/>
    </source>
</evidence>
<dbReference type="PANTHER" id="PTHR43567">
    <property type="entry name" value="FLAVOREDOXIN-RELATED-RELATED"/>
    <property type="match status" value="1"/>
</dbReference>
<organism evidence="5 6">
    <name type="scientific">Desulfurococcus amylolyticus (strain DSM 18924 / JCM 16383 / VKM B-2413 / 1221n)</name>
    <name type="common">Desulfurococcus kamchatkensis</name>
    <dbReference type="NCBI Taxonomy" id="490899"/>
    <lineage>
        <taxon>Archaea</taxon>
        <taxon>Thermoproteota</taxon>
        <taxon>Thermoprotei</taxon>
        <taxon>Desulfurococcales</taxon>
        <taxon>Desulfurococcaceae</taxon>
        <taxon>Desulfurococcus</taxon>
    </lineage>
</organism>